<keyword evidence="3" id="KW-0378">Hydrolase</keyword>
<keyword evidence="2" id="KW-0645">Protease</keyword>
<keyword evidence="6" id="KW-1185">Reference proteome</keyword>
<feature type="domain" description="Ubiquitin-like protease family profile" evidence="4">
    <location>
        <begin position="46"/>
        <end position="129"/>
    </location>
</feature>
<dbReference type="EMBL" id="JASCZI010122112">
    <property type="protein sequence ID" value="MED6163722.1"/>
    <property type="molecule type" value="Genomic_DNA"/>
</dbReference>
<dbReference type="Proteomes" id="UP001341840">
    <property type="component" value="Unassembled WGS sequence"/>
</dbReference>
<dbReference type="InterPro" id="IPR003653">
    <property type="entry name" value="Peptidase_C48_C"/>
</dbReference>
<evidence type="ECO:0000256" key="3">
    <source>
        <dbReference type="ARBA" id="ARBA00022801"/>
    </source>
</evidence>
<reference evidence="5 6" key="1">
    <citation type="journal article" date="2023" name="Plants (Basel)">
        <title>Bridging the Gap: Combining Genomics and Transcriptomics Approaches to Understand Stylosanthes scabra, an Orphan Legume from the Brazilian Caatinga.</title>
        <authorList>
            <person name="Ferreira-Neto J.R.C."/>
            <person name="da Silva M.D."/>
            <person name="Binneck E."/>
            <person name="de Melo N.F."/>
            <person name="da Silva R.H."/>
            <person name="de Melo A.L.T.M."/>
            <person name="Pandolfi V."/>
            <person name="Bustamante F.O."/>
            <person name="Brasileiro-Vidal A.C."/>
            <person name="Benko-Iseppon A.M."/>
        </authorList>
    </citation>
    <scope>NUCLEOTIDE SEQUENCE [LARGE SCALE GENOMIC DNA]</scope>
    <source>
        <tissue evidence="5">Leaves</tissue>
    </source>
</reference>
<evidence type="ECO:0000256" key="1">
    <source>
        <dbReference type="ARBA" id="ARBA00005234"/>
    </source>
</evidence>
<comment type="caution">
    <text evidence="5">The sequence shown here is derived from an EMBL/GenBank/DDBJ whole genome shotgun (WGS) entry which is preliminary data.</text>
</comment>
<dbReference type="Pfam" id="PF02902">
    <property type="entry name" value="Peptidase_C48"/>
    <property type="match status" value="1"/>
</dbReference>
<evidence type="ECO:0000259" key="4">
    <source>
        <dbReference type="Pfam" id="PF02902"/>
    </source>
</evidence>
<gene>
    <name evidence="5" type="ORF">PIB30_082744</name>
</gene>
<accession>A0ABU6UST7</accession>
<dbReference type="InterPro" id="IPR038765">
    <property type="entry name" value="Papain-like_cys_pep_sf"/>
</dbReference>
<protein>
    <recommendedName>
        <fullName evidence="4">Ubiquitin-like protease family profile domain-containing protein</fullName>
    </recommendedName>
</protein>
<proteinExistence type="inferred from homology"/>
<evidence type="ECO:0000313" key="5">
    <source>
        <dbReference type="EMBL" id="MED6163722.1"/>
    </source>
</evidence>
<evidence type="ECO:0000313" key="6">
    <source>
        <dbReference type="Proteomes" id="UP001341840"/>
    </source>
</evidence>
<sequence length="138" mass="15915">MVYPFNQGDNSIPLRYTLSNKYKPAEVALDFFGAYMSRKVRQLIRVFIPIFEDSHWYLVIVDFPSHNLIILDSLPCIQKNQQCKRNAIKVATYLEAMLDGDIFHNDNSSKVIDCSGFWPITPFGLPTQKDRSLVTPQE</sequence>
<dbReference type="SUPFAM" id="SSF54001">
    <property type="entry name" value="Cysteine proteinases"/>
    <property type="match status" value="1"/>
</dbReference>
<comment type="similarity">
    <text evidence="1">Belongs to the peptidase C48 family.</text>
</comment>
<name>A0ABU6UST7_9FABA</name>
<dbReference type="Gene3D" id="3.40.395.10">
    <property type="entry name" value="Adenoviral Proteinase, Chain A"/>
    <property type="match status" value="1"/>
</dbReference>
<evidence type="ECO:0000256" key="2">
    <source>
        <dbReference type="ARBA" id="ARBA00022670"/>
    </source>
</evidence>
<organism evidence="5 6">
    <name type="scientific">Stylosanthes scabra</name>
    <dbReference type="NCBI Taxonomy" id="79078"/>
    <lineage>
        <taxon>Eukaryota</taxon>
        <taxon>Viridiplantae</taxon>
        <taxon>Streptophyta</taxon>
        <taxon>Embryophyta</taxon>
        <taxon>Tracheophyta</taxon>
        <taxon>Spermatophyta</taxon>
        <taxon>Magnoliopsida</taxon>
        <taxon>eudicotyledons</taxon>
        <taxon>Gunneridae</taxon>
        <taxon>Pentapetalae</taxon>
        <taxon>rosids</taxon>
        <taxon>fabids</taxon>
        <taxon>Fabales</taxon>
        <taxon>Fabaceae</taxon>
        <taxon>Papilionoideae</taxon>
        <taxon>50 kb inversion clade</taxon>
        <taxon>dalbergioids sensu lato</taxon>
        <taxon>Dalbergieae</taxon>
        <taxon>Pterocarpus clade</taxon>
        <taxon>Stylosanthes</taxon>
    </lineage>
</organism>